<comment type="cofactor">
    <cofactor evidence="2 17 20">
        <name>Mg(2+)</name>
        <dbReference type="ChEBI" id="CHEBI:18420"/>
    </cofactor>
</comment>
<dbReference type="InterPro" id="IPR036637">
    <property type="entry name" value="Phosphohistidine_dom_sf"/>
</dbReference>
<dbReference type="Pfam" id="PF02896">
    <property type="entry name" value="PEP-utilizers_C"/>
    <property type="match status" value="1"/>
</dbReference>
<comment type="caution">
    <text evidence="24">The sequence shown here is derived from an EMBL/GenBank/DDBJ whole genome shotgun (WGS) entry which is preliminary data.</text>
</comment>
<keyword evidence="15 17" id="KW-0460">Magnesium</keyword>
<keyword evidence="14 17" id="KW-0418">Kinase</keyword>
<dbReference type="InterPro" id="IPR008279">
    <property type="entry name" value="PEP-util_enz_mobile_dom"/>
</dbReference>
<dbReference type="Gene3D" id="3.50.30.10">
    <property type="entry name" value="Phosphohistidine domain"/>
    <property type="match status" value="1"/>
</dbReference>
<evidence type="ECO:0000256" key="10">
    <source>
        <dbReference type="ARBA" id="ARBA00022597"/>
    </source>
</evidence>
<feature type="binding site" evidence="19">
    <location>
        <position position="329"/>
    </location>
    <ligand>
        <name>phosphoenolpyruvate</name>
        <dbReference type="ChEBI" id="CHEBI:58702"/>
    </ligand>
</feature>
<feature type="binding site" evidence="20">
    <location>
        <position position="452"/>
    </location>
    <ligand>
        <name>Mg(2+)</name>
        <dbReference type="ChEBI" id="CHEBI:18420"/>
    </ligand>
</feature>
<proteinExistence type="inferred from homology"/>
<keyword evidence="10 17" id="KW-0762">Sugar transport</keyword>
<dbReference type="OrthoDB" id="9765468at2"/>
<feature type="binding site" evidence="19">
    <location>
        <position position="462"/>
    </location>
    <ligand>
        <name>phosphoenolpyruvate</name>
        <dbReference type="ChEBI" id="CHEBI:58702"/>
    </ligand>
</feature>
<dbReference type="InterPro" id="IPR024692">
    <property type="entry name" value="PTS_EI"/>
</dbReference>
<evidence type="ECO:0000256" key="5">
    <source>
        <dbReference type="ARBA" id="ARBA00007837"/>
    </source>
</evidence>
<dbReference type="Pfam" id="PF05524">
    <property type="entry name" value="PEP-utilisers_N"/>
    <property type="match status" value="1"/>
</dbReference>
<evidence type="ECO:0000259" key="22">
    <source>
        <dbReference type="Pfam" id="PF02896"/>
    </source>
</evidence>
<evidence type="ECO:0000259" key="21">
    <source>
        <dbReference type="Pfam" id="PF00391"/>
    </source>
</evidence>
<dbReference type="SUPFAM" id="SSF47831">
    <property type="entry name" value="Enzyme I of the PEP:sugar phosphotransferase system HPr-binding (sub)domain"/>
    <property type="match status" value="1"/>
</dbReference>
<dbReference type="GO" id="GO:0009401">
    <property type="term" value="P:phosphoenolpyruvate-dependent sugar phosphotransferase system"/>
    <property type="evidence" value="ECO:0007669"/>
    <property type="project" value="UniProtKB-KW"/>
</dbReference>
<evidence type="ECO:0000256" key="7">
    <source>
        <dbReference type="ARBA" id="ARBA00016544"/>
    </source>
</evidence>
<dbReference type="InterPro" id="IPR040442">
    <property type="entry name" value="Pyrv_kinase-like_dom_sf"/>
</dbReference>
<evidence type="ECO:0000256" key="8">
    <source>
        <dbReference type="ARBA" id="ARBA00022448"/>
    </source>
</evidence>
<dbReference type="InterPro" id="IPR036618">
    <property type="entry name" value="PtsI_HPr-bd_sf"/>
</dbReference>
<feature type="domain" description="Phosphotransferase system enzyme I N-terminal" evidence="23">
    <location>
        <begin position="5"/>
        <end position="126"/>
    </location>
</feature>
<evidence type="ECO:0000256" key="14">
    <source>
        <dbReference type="ARBA" id="ARBA00022777"/>
    </source>
</evidence>
<evidence type="ECO:0000256" key="18">
    <source>
        <dbReference type="PIRSR" id="PIRSR000732-1"/>
    </source>
</evidence>
<evidence type="ECO:0000256" key="11">
    <source>
        <dbReference type="ARBA" id="ARBA00022679"/>
    </source>
</evidence>
<comment type="function">
    <text evidence="3 17">General (non sugar-specific) component of the phosphoenolpyruvate-dependent sugar phosphotransferase system (sugar PTS). This major carbohydrate active-transport system catalyzes the phosphorylation of incoming sugar substrates concomitantly with their translocation across the cell membrane. Enzyme I transfers the phosphoryl group from phosphoenolpyruvate (PEP) to the phosphoryl carrier protein (HPr).</text>
</comment>
<evidence type="ECO:0000256" key="15">
    <source>
        <dbReference type="ARBA" id="ARBA00022842"/>
    </source>
</evidence>
<reference evidence="24 25" key="1">
    <citation type="submission" date="2016-04" db="EMBL/GenBank/DDBJ databases">
        <title>Genome analysis of Thermosulfurimonas dismutans, the first thermophilic sulfur-disproportionating bacterium of the phylum Thermodesulfobacteria.</title>
        <authorList>
            <person name="Mardanov A.V."/>
            <person name="Beletsky A.V."/>
            <person name="Kadnikov V.V."/>
            <person name="Slobodkin A.I."/>
            <person name="Ravin N.V."/>
        </authorList>
    </citation>
    <scope>NUCLEOTIDE SEQUENCE [LARGE SCALE GENOMIC DNA]</scope>
    <source>
        <strain evidence="24 25">S95</strain>
    </source>
</reference>
<keyword evidence="24" id="KW-0670">Pyruvate</keyword>
<evidence type="ECO:0000256" key="3">
    <source>
        <dbReference type="ARBA" id="ARBA00002728"/>
    </source>
</evidence>
<evidence type="ECO:0000256" key="12">
    <source>
        <dbReference type="ARBA" id="ARBA00022683"/>
    </source>
</evidence>
<dbReference type="GO" id="GO:0046872">
    <property type="term" value="F:metal ion binding"/>
    <property type="evidence" value="ECO:0007669"/>
    <property type="project" value="UniProtKB-KW"/>
</dbReference>
<dbReference type="Proteomes" id="UP000078390">
    <property type="component" value="Unassembled WGS sequence"/>
</dbReference>
<keyword evidence="11 17" id="KW-0808">Transferase</keyword>
<dbReference type="PRINTS" id="PR01736">
    <property type="entry name" value="PHPHTRNFRASE"/>
</dbReference>
<evidence type="ECO:0000313" key="25">
    <source>
        <dbReference type="Proteomes" id="UP000078390"/>
    </source>
</evidence>
<comment type="similarity">
    <text evidence="5 17">Belongs to the PEP-utilizing enzyme family.</text>
</comment>
<keyword evidence="12 17" id="KW-0598">Phosphotransferase system</keyword>
<dbReference type="Gene3D" id="3.20.20.60">
    <property type="entry name" value="Phosphoenolpyruvate-binding domains"/>
    <property type="match status" value="1"/>
</dbReference>
<comment type="subcellular location">
    <subcellularLocation>
        <location evidence="4 17">Cytoplasm</location>
    </subcellularLocation>
</comment>
<comment type="catalytic activity">
    <reaction evidence="1 17">
        <text>L-histidyl-[protein] + phosphoenolpyruvate = N(pros)-phospho-L-histidyl-[protein] + pyruvate</text>
        <dbReference type="Rhea" id="RHEA:23880"/>
        <dbReference type="Rhea" id="RHEA-COMP:9745"/>
        <dbReference type="Rhea" id="RHEA-COMP:9746"/>
        <dbReference type="ChEBI" id="CHEBI:15361"/>
        <dbReference type="ChEBI" id="CHEBI:29979"/>
        <dbReference type="ChEBI" id="CHEBI:58702"/>
        <dbReference type="ChEBI" id="CHEBI:64837"/>
        <dbReference type="EC" id="2.7.3.9"/>
    </reaction>
</comment>
<sequence>MKVLRGLGVSAGVAVGPAHLMFPGHIKVSRTRIAPEETESEIARLKKAIEATAEEIEKLKKELPPNLGEVHAILEAQRLIVKDPSLISEAEELIREGFNAEWALFKVLKRYEKAFSELPDEYFRERYRDLVQMVERIISTLQGHRDLPNEERAIIVAQDLSPADTVSLKPDFTLAFVTEAGSRTSHTAIVARSLGIPAVVAAKGILKEVSPGDLLAIDGTTGEIFINPVEEIISEFSERARRFERLKVRLHQVAHLSSETKDGRRIILRANLDLPEEIPFARDYGAEGIGLFRTEYLYVSRRELPYEELLFETYRRVVEDIAPHPVTIRTLDLGGDKFASVLDLPEEINPALGLRAIRLCLKEDHLFRTQLRAILRASAYGKVKIMFPLISGVAEFLRARNLVEEIKEELAREGLPFDPEVPVGAMIEVPSAVAVADLLAREADFFSIGTNDLIQYTLAIDRGNEEVAELYEPLHPAILRFIKTTVTAGHRAGIPVAMCGEMAGDLLYVPILVGLELDELSMNPQSLPEVKLFIRELEFKKCRELVEKVLNLTCQDEVKEAVSEVFGPHIRKFSRSLWFE</sequence>
<keyword evidence="8 17" id="KW-0813">Transport</keyword>
<evidence type="ECO:0000256" key="20">
    <source>
        <dbReference type="PIRSR" id="PIRSR000732-3"/>
    </source>
</evidence>
<dbReference type="NCBIfam" id="TIGR01417">
    <property type="entry name" value="PTS_I_fam"/>
    <property type="match status" value="1"/>
</dbReference>
<dbReference type="EC" id="2.7.3.9" evidence="6 17"/>
<keyword evidence="25" id="KW-1185">Reference proteome</keyword>
<evidence type="ECO:0000256" key="9">
    <source>
        <dbReference type="ARBA" id="ARBA00022490"/>
    </source>
</evidence>
<dbReference type="InterPro" id="IPR050499">
    <property type="entry name" value="PEP-utilizing_PTS_enzyme"/>
</dbReference>
<evidence type="ECO:0000259" key="23">
    <source>
        <dbReference type="Pfam" id="PF05524"/>
    </source>
</evidence>
<gene>
    <name evidence="24" type="ORF">TDIS_0973</name>
</gene>
<feature type="domain" description="PEP-utilising enzyme C-terminal" evidence="22">
    <location>
        <begin position="250"/>
        <end position="538"/>
    </location>
</feature>
<dbReference type="Pfam" id="PF00391">
    <property type="entry name" value="PEP-utilizers"/>
    <property type="match status" value="1"/>
</dbReference>
<dbReference type="SUPFAM" id="SSF52009">
    <property type="entry name" value="Phosphohistidine domain"/>
    <property type="match status" value="1"/>
</dbReference>
<dbReference type="STRING" id="999894.TDIS_0973"/>
<dbReference type="PANTHER" id="PTHR46244:SF3">
    <property type="entry name" value="PHOSPHOENOLPYRUVATE-PROTEIN PHOSPHOTRANSFERASE"/>
    <property type="match status" value="1"/>
</dbReference>
<dbReference type="SUPFAM" id="SSF51621">
    <property type="entry name" value="Phosphoenolpyruvate/pyruvate domain"/>
    <property type="match status" value="1"/>
</dbReference>
<feature type="binding site" evidence="19">
    <location>
        <begin position="451"/>
        <end position="452"/>
    </location>
    <ligand>
        <name>phosphoenolpyruvate</name>
        <dbReference type="ChEBI" id="CHEBI:58702"/>
    </ligand>
</feature>
<dbReference type="PATRIC" id="fig|999894.6.peg.965"/>
<evidence type="ECO:0000256" key="17">
    <source>
        <dbReference type="PIRNR" id="PIRNR000732"/>
    </source>
</evidence>
<evidence type="ECO:0000256" key="6">
    <source>
        <dbReference type="ARBA" id="ARBA00012232"/>
    </source>
</evidence>
<dbReference type="GO" id="GO:0016301">
    <property type="term" value="F:kinase activity"/>
    <property type="evidence" value="ECO:0007669"/>
    <property type="project" value="UniProtKB-KW"/>
</dbReference>
<accession>A0A179D4Q4</accession>
<evidence type="ECO:0000313" key="24">
    <source>
        <dbReference type="EMBL" id="OAQ21047.1"/>
    </source>
</evidence>
<protein>
    <recommendedName>
        <fullName evidence="7 17">Phosphoenolpyruvate-protein phosphotransferase</fullName>
        <ecNumber evidence="6 17">2.7.3.9</ecNumber>
    </recommendedName>
    <alternativeName>
        <fullName evidence="16 17">Phosphotransferase system, enzyme I</fullName>
    </alternativeName>
</protein>
<dbReference type="InterPro" id="IPR000121">
    <property type="entry name" value="PEP_util_C"/>
</dbReference>
<dbReference type="AlphaFoldDB" id="A0A179D4Q4"/>
<evidence type="ECO:0000256" key="4">
    <source>
        <dbReference type="ARBA" id="ARBA00004496"/>
    </source>
</evidence>
<evidence type="ECO:0000256" key="1">
    <source>
        <dbReference type="ARBA" id="ARBA00000683"/>
    </source>
</evidence>
<feature type="binding site" evidence="19">
    <location>
        <position position="293"/>
    </location>
    <ligand>
        <name>phosphoenolpyruvate</name>
        <dbReference type="ChEBI" id="CHEBI:58702"/>
    </ligand>
</feature>
<dbReference type="PIRSF" id="PIRSF000732">
    <property type="entry name" value="PTS_enzyme_I"/>
    <property type="match status" value="1"/>
</dbReference>
<keyword evidence="9 17" id="KW-0963">Cytoplasm</keyword>
<dbReference type="InterPro" id="IPR023151">
    <property type="entry name" value="PEP_util_CS"/>
</dbReference>
<dbReference type="GO" id="GO:0005737">
    <property type="term" value="C:cytoplasm"/>
    <property type="evidence" value="ECO:0007669"/>
    <property type="project" value="UniProtKB-SubCell"/>
</dbReference>
<feature type="active site" description="Proton donor" evidence="18">
    <location>
        <position position="499"/>
    </location>
</feature>
<evidence type="ECO:0000256" key="19">
    <source>
        <dbReference type="PIRSR" id="PIRSR000732-2"/>
    </source>
</evidence>
<evidence type="ECO:0000256" key="13">
    <source>
        <dbReference type="ARBA" id="ARBA00022723"/>
    </source>
</evidence>
<dbReference type="Gene3D" id="1.10.274.10">
    <property type="entry name" value="PtsI, HPr-binding domain"/>
    <property type="match status" value="1"/>
</dbReference>
<dbReference type="PROSITE" id="PS00742">
    <property type="entry name" value="PEP_ENZYMES_2"/>
    <property type="match status" value="1"/>
</dbReference>
<evidence type="ECO:0000256" key="16">
    <source>
        <dbReference type="ARBA" id="ARBA00033235"/>
    </source>
</evidence>
<organism evidence="24 25">
    <name type="scientific">Thermosulfurimonas dismutans</name>
    <dbReference type="NCBI Taxonomy" id="999894"/>
    <lineage>
        <taxon>Bacteria</taxon>
        <taxon>Pseudomonadati</taxon>
        <taxon>Thermodesulfobacteriota</taxon>
        <taxon>Thermodesulfobacteria</taxon>
        <taxon>Thermodesulfobacteriales</taxon>
        <taxon>Thermodesulfobacteriaceae</taxon>
        <taxon>Thermosulfurimonas</taxon>
    </lineage>
</organism>
<dbReference type="PANTHER" id="PTHR46244">
    <property type="entry name" value="PHOSPHOENOLPYRUVATE-PROTEIN PHOSPHOTRANSFERASE"/>
    <property type="match status" value="1"/>
</dbReference>
<dbReference type="InterPro" id="IPR015813">
    <property type="entry name" value="Pyrv/PenolPyrv_kinase-like_dom"/>
</dbReference>
<dbReference type="InterPro" id="IPR006318">
    <property type="entry name" value="PTS_EI-like"/>
</dbReference>
<evidence type="ECO:0000256" key="2">
    <source>
        <dbReference type="ARBA" id="ARBA00001946"/>
    </source>
</evidence>
<dbReference type="RefSeq" id="WP_068669870.1">
    <property type="nucleotide sequence ID" value="NZ_LWLG01000004.1"/>
</dbReference>
<keyword evidence="13 17" id="KW-0479">Metal-binding</keyword>
<dbReference type="GO" id="GO:0008965">
    <property type="term" value="F:phosphoenolpyruvate-protein phosphotransferase activity"/>
    <property type="evidence" value="ECO:0007669"/>
    <property type="project" value="UniProtKB-EC"/>
</dbReference>
<feature type="domain" description="PEP-utilising enzyme mobile" evidence="21">
    <location>
        <begin position="150"/>
        <end position="222"/>
    </location>
</feature>
<feature type="binding site" evidence="20">
    <location>
        <position position="428"/>
    </location>
    <ligand>
        <name>Mg(2+)</name>
        <dbReference type="ChEBI" id="CHEBI:18420"/>
    </ligand>
</feature>
<dbReference type="InterPro" id="IPR008731">
    <property type="entry name" value="PTS_EIN"/>
</dbReference>
<dbReference type="EMBL" id="LWLG01000004">
    <property type="protein sequence ID" value="OAQ21047.1"/>
    <property type="molecule type" value="Genomic_DNA"/>
</dbReference>
<name>A0A179D4Q4_9BACT</name>
<feature type="active site" description="Tele-phosphohistidine intermediate" evidence="18">
    <location>
        <position position="186"/>
    </location>
</feature>